<protein>
    <recommendedName>
        <fullName evidence="3">YmaF family protein</fullName>
    </recommendedName>
</protein>
<accession>A0A2K2F9X6</accession>
<dbReference type="RefSeq" id="WP_103082901.1">
    <property type="nucleotide sequence ID" value="NZ_CP021850.1"/>
</dbReference>
<evidence type="ECO:0000313" key="2">
    <source>
        <dbReference type="Proteomes" id="UP000236151"/>
    </source>
</evidence>
<comment type="caution">
    <text evidence="1">The sequence shown here is derived from an EMBL/GenBank/DDBJ whole genome shotgun (WGS) entry which is preliminary data.</text>
</comment>
<evidence type="ECO:0008006" key="3">
    <source>
        <dbReference type="Google" id="ProtNLM"/>
    </source>
</evidence>
<dbReference type="OrthoDB" id="1682334at2"/>
<dbReference type="Pfam" id="PF12788">
    <property type="entry name" value="YmaF"/>
    <property type="match status" value="1"/>
</dbReference>
<gene>
    <name evidence="1" type="ORF">CDQ84_16820</name>
</gene>
<dbReference type="KEGG" id="cthd:CDO33_09215"/>
<proteinExistence type="predicted"/>
<dbReference type="AlphaFoldDB" id="A0A2K2F9X6"/>
<reference evidence="1 2" key="1">
    <citation type="submission" date="2017-06" db="EMBL/GenBank/DDBJ databases">
        <title>Investigating the central metabolism of Clostridium thermosuccinogenes.</title>
        <authorList>
            <person name="Koendjbiharie J.G."/>
            <person name="van Kranenburg R."/>
        </authorList>
    </citation>
    <scope>NUCLEOTIDE SEQUENCE [LARGE SCALE GENOMIC DNA]</scope>
    <source>
        <strain evidence="1 2">DSM 5806</strain>
    </source>
</reference>
<organism evidence="1 2">
    <name type="scientific">Clostridium thermosuccinogenes</name>
    <dbReference type="NCBI Taxonomy" id="84032"/>
    <lineage>
        <taxon>Bacteria</taxon>
        <taxon>Bacillati</taxon>
        <taxon>Bacillota</taxon>
        <taxon>Clostridia</taxon>
        <taxon>Eubacteriales</taxon>
        <taxon>Clostridiaceae</taxon>
        <taxon>Clostridium</taxon>
    </lineage>
</organism>
<dbReference type="Proteomes" id="UP000236151">
    <property type="component" value="Unassembled WGS sequence"/>
</dbReference>
<dbReference type="EMBL" id="NIOJ01000063">
    <property type="protein sequence ID" value="PNT95590.1"/>
    <property type="molecule type" value="Genomic_DNA"/>
</dbReference>
<sequence length="106" mass="12607">MYPHLHRFKFDSKISNNHKHRMLGYTDNMIGLYSFHLHYFYGISSYNGHTHYFSGMTGLPIKTENGHVHKIEGVMEHNCMHDHKFSDLTFEDIEYIPGKRSREAYI</sequence>
<keyword evidence="2" id="KW-1185">Reference proteome</keyword>
<dbReference type="InterPro" id="IPR024307">
    <property type="entry name" value="YmaF"/>
</dbReference>
<name>A0A2K2F9X6_9CLOT</name>
<evidence type="ECO:0000313" key="1">
    <source>
        <dbReference type="EMBL" id="PNT95590.1"/>
    </source>
</evidence>